<dbReference type="STRING" id="1437610.BREU_1381"/>
<proteinExistence type="predicted"/>
<dbReference type="eggNOG" id="ENOG50326A5">
    <property type="taxonomic scope" value="Bacteria"/>
</dbReference>
<accession>A0A087CSG2</accession>
<comment type="caution">
    <text evidence="1">The sequence shown here is derived from an EMBL/GenBank/DDBJ whole genome shotgun (WGS) entry which is preliminary data.</text>
</comment>
<dbReference type="EMBL" id="JGZK01000005">
    <property type="protein sequence ID" value="KFI86212.1"/>
    <property type="molecule type" value="Genomic_DNA"/>
</dbReference>
<organism evidence="1 2">
    <name type="scientific">Bifidobacterium reuteri DSM 23975</name>
    <dbReference type="NCBI Taxonomy" id="1437610"/>
    <lineage>
        <taxon>Bacteria</taxon>
        <taxon>Bacillati</taxon>
        <taxon>Actinomycetota</taxon>
        <taxon>Actinomycetes</taxon>
        <taxon>Bifidobacteriales</taxon>
        <taxon>Bifidobacteriaceae</taxon>
        <taxon>Bifidobacterium</taxon>
    </lineage>
</organism>
<dbReference type="Proteomes" id="UP000028984">
    <property type="component" value="Unassembled WGS sequence"/>
</dbReference>
<sequence length="111" mass="12135">MTGEPLETVEFRRAAVSTVQGRRVAGEPVPLGILHVLAAPDHAQRSTDVARAVTPAAFDLYARGRPPFDVHAGDQAVLRGMTFAVTREPELWARDGTVIGVQYRIEREEDA</sequence>
<dbReference type="AlphaFoldDB" id="A0A087CSG2"/>
<evidence type="ECO:0000313" key="2">
    <source>
        <dbReference type="Proteomes" id="UP000028984"/>
    </source>
</evidence>
<dbReference type="RefSeq" id="WP_044090530.1">
    <property type="nucleotide sequence ID" value="NZ_JDUW01000030.1"/>
</dbReference>
<dbReference type="OrthoDB" id="3232867at2"/>
<evidence type="ECO:0000313" key="1">
    <source>
        <dbReference type="EMBL" id="KFI86212.1"/>
    </source>
</evidence>
<keyword evidence="2" id="KW-1185">Reference proteome</keyword>
<reference evidence="1 2" key="1">
    <citation type="submission" date="2014-03" db="EMBL/GenBank/DDBJ databases">
        <title>Genomics of Bifidobacteria.</title>
        <authorList>
            <person name="Ventura M."/>
            <person name="Milani C."/>
            <person name="Lugli G.A."/>
        </authorList>
    </citation>
    <scope>NUCLEOTIDE SEQUENCE [LARGE SCALE GENOMIC DNA]</scope>
    <source>
        <strain evidence="1 2">DSM 23975</strain>
    </source>
</reference>
<evidence type="ECO:0008006" key="3">
    <source>
        <dbReference type="Google" id="ProtNLM"/>
    </source>
</evidence>
<protein>
    <recommendedName>
        <fullName evidence="3">Phage protein</fullName>
    </recommendedName>
</protein>
<name>A0A087CSG2_9BIFI</name>
<gene>
    <name evidence="1" type="ORF">BREU_1381</name>
</gene>